<dbReference type="Pfam" id="PF05569">
    <property type="entry name" value="Peptidase_M56"/>
    <property type="match status" value="1"/>
</dbReference>
<gene>
    <name evidence="3" type="ORF">J2S02_003707</name>
</gene>
<organism evidence="3 4">
    <name type="scientific">Metabacillus niabensis</name>
    <dbReference type="NCBI Taxonomy" id="324854"/>
    <lineage>
        <taxon>Bacteria</taxon>
        <taxon>Bacillati</taxon>
        <taxon>Bacillota</taxon>
        <taxon>Bacilli</taxon>
        <taxon>Bacillales</taxon>
        <taxon>Bacillaceae</taxon>
        <taxon>Metabacillus</taxon>
    </lineage>
</organism>
<dbReference type="GO" id="GO:0006508">
    <property type="term" value="P:proteolysis"/>
    <property type="evidence" value="ECO:0007669"/>
    <property type="project" value="UniProtKB-KW"/>
</dbReference>
<keyword evidence="4" id="KW-1185">Reference proteome</keyword>
<name>A0ABT9Z6B1_9BACI</name>
<proteinExistence type="predicted"/>
<dbReference type="RefSeq" id="WP_095300141.1">
    <property type="nucleotide sequence ID" value="NZ_JAUSTZ010000009.1"/>
</dbReference>
<evidence type="ECO:0000259" key="2">
    <source>
        <dbReference type="Pfam" id="PF05569"/>
    </source>
</evidence>
<keyword evidence="3" id="KW-0378">Hydrolase</keyword>
<dbReference type="PANTHER" id="PTHR34978">
    <property type="entry name" value="POSSIBLE SENSOR-TRANSDUCER PROTEIN BLAR"/>
    <property type="match status" value="1"/>
</dbReference>
<dbReference type="Proteomes" id="UP001232245">
    <property type="component" value="Unassembled WGS sequence"/>
</dbReference>
<dbReference type="Gene3D" id="3.30.2010.10">
    <property type="entry name" value="Metalloproteases ('zincins'), catalytic domain"/>
    <property type="match status" value="1"/>
</dbReference>
<dbReference type="InterPro" id="IPR052173">
    <property type="entry name" value="Beta-lactam_resp_regulator"/>
</dbReference>
<accession>A0ABT9Z6B1</accession>
<dbReference type="PANTHER" id="PTHR34978:SF3">
    <property type="entry name" value="SLR0241 PROTEIN"/>
    <property type="match status" value="1"/>
</dbReference>
<protein>
    <submittedName>
        <fullName evidence="3">Zn-dependent protease with chaperone function</fullName>
    </submittedName>
</protein>
<reference evidence="3 4" key="1">
    <citation type="submission" date="2023-07" db="EMBL/GenBank/DDBJ databases">
        <title>Genomic Encyclopedia of Type Strains, Phase IV (KMG-IV): sequencing the most valuable type-strain genomes for metagenomic binning, comparative biology and taxonomic classification.</title>
        <authorList>
            <person name="Goeker M."/>
        </authorList>
    </citation>
    <scope>NUCLEOTIDE SEQUENCE [LARGE SCALE GENOMIC DNA]</scope>
    <source>
        <strain evidence="3 4">DSM 17723</strain>
    </source>
</reference>
<sequence>MMWWKKKSVYLLTLSLLLATCVWIQMGMFLTHLIFGVHIKLNFFKFCLSLFRENSIYYVIAISIINAIIAFTLVLTVFKIVEQFILFFKLKKRILMIKDSELTRIYSEKYRLKNQLFIVKNEQSLAFTMGIRHPSIVLSTTLIDLLEEDELKAVIEHERFHQNNRDPLMIFILQIIAQSLWFIPLTKWCYQNYKIICEILADEYAIKHMGSQIGLSSALLKLIRHHLAIKPVPLAVQFSGESINYRLQQLVSPNRDIPVKIKPISIFISIYVLLLFIGMMFITLA</sequence>
<keyword evidence="3" id="KW-0645">Protease</keyword>
<feature type="transmembrane region" description="Helical" evidence="1">
    <location>
        <begin position="264"/>
        <end position="284"/>
    </location>
</feature>
<dbReference type="EMBL" id="JAUSTZ010000009">
    <property type="protein sequence ID" value="MDQ0227362.1"/>
    <property type="molecule type" value="Genomic_DNA"/>
</dbReference>
<dbReference type="InterPro" id="IPR008756">
    <property type="entry name" value="Peptidase_M56"/>
</dbReference>
<evidence type="ECO:0000313" key="3">
    <source>
        <dbReference type="EMBL" id="MDQ0227362.1"/>
    </source>
</evidence>
<dbReference type="CDD" id="cd07326">
    <property type="entry name" value="M56_BlaR1_MecR1_like"/>
    <property type="match status" value="1"/>
</dbReference>
<evidence type="ECO:0000313" key="4">
    <source>
        <dbReference type="Proteomes" id="UP001232245"/>
    </source>
</evidence>
<keyword evidence="1" id="KW-0472">Membrane</keyword>
<keyword evidence="1" id="KW-1133">Transmembrane helix</keyword>
<dbReference type="GO" id="GO:0008233">
    <property type="term" value="F:peptidase activity"/>
    <property type="evidence" value="ECO:0007669"/>
    <property type="project" value="UniProtKB-KW"/>
</dbReference>
<feature type="domain" description="Peptidase M56" evidence="2">
    <location>
        <begin position="52"/>
        <end position="245"/>
    </location>
</feature>
<evidence type="ECO:0000256" key="1">
    <source>
        <dbReference type="SAM" id="Phobius"/>
    </source>
</evidence>
<feature type="transmembrane region" description="Helical" evidence="1">
    <location>
        <begin position="55"/>
        <end position="88"/>
    </location>
</feature>
<comment type="caution">
    <text evidence="3">The sequence shown here is derived from an EMBL/GenBank/DDBJ whole genome shotgun (WGS) entry which is preliminary data.</text>
</comment>
<keyword evidence="1" id="KW-0812">Transmembrane</keyword>